<sequence length="311" mass="33330">MRIHTGKQGSAHFNRTTIAVHPSASSTTTTPSSLSLAATLLHRNYNCISPPSNSMSTKSVSFNISIHGAQHVGKTRLCGQFLCQSTAHSPSDDELLDMPSERVMRIADRKCTITVVDTSFAQQESAFAYLPLTLGHAAVLIYSVADAASFQTAIALRQTIRQLDPYGRIPLALVATKGALDGNGDDRKVSAQEGIAMAAAWDCPFFEIGAADTTNSEADVIFATLAEELLAGRDFTRPSLELSPDCCRARDAASAHGAVERAAWKKPDGAWHGTAANIWSLCHGLKQLLTILRNTIVPVRHLHVVGVVTLT</sequence>
<keyword evidence="7" id="KW-1185">Reference proteome</keyword>
<comment type="similarity">
    <text evidence="1">Belongs to the small GTPase superfamily. Ras family.</text>
</comment>
<gene>
    <name evidence="6" type="ORF">SYNPS1DRAFT_28511</name>
</gene>
<evidence type="ECO:0000256" key="1">
    <source>
        <dbReference type="ARBA" id="ARBA00008344"/>
    </source>
</evidence>
<name>A0A4P9Z039_9FUNG</name>
<dbReference type="InterPro" id="IPR051065">
    <property type="entry name" value="Ras-related_GTPase"/>
</dbReference>
<dbReference type="GO" id="GO:0005525">
    <property type="term" value="F:GTP binding"/>
    <property type="evidence" value="ECO:0007669"/>
    <property type="project" value="InterPro"/>
</dbReference>
<dbReference type="InterPro" id="IPR001806">
    <property type="entry name" value="Small_GTPase"/>
</dbReference>
<dbReference type="InterPro" id="IPR027417">
    <property type="entry name" value="P-loop_NTPase"/>
</dbReference>
<comment type="catalytic activity">
    <reaction evidence="4">
        <text>GTP + H2O = GDP + phosphate + H(+)</text>
        <dbReference type="Rhea" id="RHEA:19669"/>
        <dbReference type="ChEBI" id="CHEBI:15377"/>
        <dbReference type="ChEBI" id="CHEBI:15378"/>
        <dbReference type="ChEBI" id="CHEBI:37565"/>
        <dbReference type="ChEBI" id="CHEBI:43474"/>
        <dbReference type="ChEBI" id="CHEBI:58189"/>
        <dbReference type="EC" id="3.6.5.2"/>
    </reaction>
</comment>
<dbReference type="GO" id="GO:0003925">
    <property type="term" value="F:G protein activity"/>
    <property type="evidence" value="ECO:0007669"/>
    <property type="project" value="UniProtKB-EC"/>
</dbReference>
<evidence type="ECO:0000313" key="7">
    <source>
        <dbReference type="Proteomes" id="UP000278143"/>
    </source>
</evidence>
<dbReference type="AlphaFoldDB" id="A0A4P9Z039"/>
<feature type="compositionally biased region" description="Low complexity" evidence="5">
    <location>
        <begin position="22"/>
        <end position="31"/>
    </location>
</feature>
<evidence type="ECO:0000313" key="6">
    <source>
        <dbReference type="EMBL" id="RKP25766.1"/>
    </source>
</evidence>
<evidence type="ECO:0000256" key="4">
    <source>
        <dbReference type="ARBA" id="ARBA00048098"/>
    </source>
</evidence>
<feature type="compositionally biased region" description="Polar residues" evidence="5">
    <location>
        <begin position="7"/>
        <end position="17"/>
    </location>
</feature>
<evidence type="ECO:0000256" key="3">
    <source>
        <dbReference type="ARBA" id="ARBA00022801"/>
    </source>
</evidence>
<dbReference type="SUPFAM" id="SSF52540">
    <property type="entry name" value="P-loop containing nucleoside triphosphate hydrolases"/>
    <property type="match status" value="1"/>
</dbReference>
<keyword evidence="3" id="KW-0378">Hydrolase</keyword>
<dbReference type="SMART" id="SM00173">
    <property type="entry name" value="RAS"/>
    <property type="match status" value="1"/>
</dbReference>
<organism evidence="6 7">
    <name type="scientific">Syncephalis pseudoplumigaleata</name>
    <dbReference type="NCBI Taxonomy" id="1712513"/>
    <lineage>
        <taxon>Eukaryota</taxon>
        <taxon>Fungi</taxon>
        <taxon>Fungi incertae sedis</taxon>
        <taxon>Zoopagomycota</taxon>
        <taxon>Zoopagomycotina</taxon>
        <taxon>Zoopagomycetes</taxon>
        <taxon>Zoopagales</taxon>
        <taxon>Piptocephalidaceae</taxon>
        <taxon>Syncephalis</taxon>
    </lineage>
</organism>
<dbReference type="Proteomes" id="UP000278143">
    <property type="component" value="Unassembled WGS sequence"/>
</dbReference>
<dbReference type="Pfam" id="PF00071">
    <property type="entry name" value="Ras"/>
    <property type="match status" value="1"/>
</dbReference>
<feature type="region of interest" description="Disordered" evidence="5">
    <location>
        <begin position="1"/>
        <end position="31"/>
    </location>
</feature>
<dbReference type="EC" id="3.6.5.2" evidence="2"/>
<dbReference type="PROSITE" id="PS51419">
    <property type="entry name" value="RAB"/>
    <property type="match status" value="1"/>
</dbReference>
<dbReference type="EMBL" id="KZ989625">
    <property type="protein sequence ID" value="RKP25766.1"/>
    <property type="molecule type" value="Genomic_DNA"/>
</dbReference>
<dbReference type="OrthoDB" id="5239715at2759"/>
<dbReference type="SMART" id="SM00175">
    <property type="entry name" value="RAB"/>
    <property type="match status" value="1"/>
</dbReference>
<evidence type="ECO:0000256" key="2">
    <source>
        <dbReference type="ARBA" id="ARBA00011984"/>
    </source>
</evidence>
<dbReference type="PANTHER" id="PTHR45704">
    <property type="entry name" value="RAS-LIKE FAMILY MEMBER 11"/>
    <property type="match status" value="1"/>
</dbReference>
<accession>A0A4P9Z039</accession>
<evidence type="ECO:0000256" key="5">
    <source>
        <dbReference type="SAM" id="MobiDB-lite"/>
    </source>
</evidence>
<dbReference type="Gene3D" id="3.40.50.300">
    <property type="entry name" value="P-loop containing nucleotide triphosphate hydrolases"/>
    <property type="match status" value="1"/>
</dbReference>
<proteinExistence type="inferred from homology"/>
<reference evidence="7" key="1">
    <citation type="journal article" date="2018" name="Nat. Microbiol.">
        <title>Leveraging single-cell genomics to expand the fungal tree of life.</title>
        <authorList>
            <person name="Ahrendt S.R."/>
            <person name="Quandt C.A."/>
            <person name="Ciobanu D."/>
            <person name="Clum A."/>
            <person name="Salamov A."/>
            <person name="Andreopoulos B."/>
            <person name="Cheng J.F."/>
            <person name="Woyke T."/>
            <person name="Pelin A."/>
            <person name="Henrissat B."/>
            <person name="Reynolds N.K."/>
            <person name="Benny G.L."/>
            <person name="Smith M.E."/>
            <person name="James T.Y."/>
            <person name="Grigoriev I.V."/>
        </authorList>
    </citation>
    <scope>NUCLEOTIDE SEQUENCE [LARGE SCALE GENOMIC DNA]</scope>
    <source>
        <strain evidence="7">Benny S71-1</strain>
    </source>
</reference>
<protein>
    <recommendedName>
        <fullName evidence="2">small monomeric GTPase</fullName>
        <ecNumber evidence="2">3.6.5.2</ecNumber>
    </recommendedName>
</protein>
<dbReference type="PROSITE" id="PS51421">
    <property type="entry name" value="RAS"/>
    <property type="match status" value="1"/>
</dbReference>